<protein>
    <submittedName>
        <fullName evidence="1">Uncharacterized protein</fullName>
    </submittedName>
</protein>
<evidence type="ECO:0000313" key="2">
    <source>
        <dbReference type="Proteomes" id="UP000266841"/>
    </source>
</evidence>
<dbReference type="AlphaFoldDB" id="K0SHJ6"/>
<accession>K0SHJ6</accession>
<sequence length="139" mass="14726">DLSSIETAQHGLERAHHITRTVSDDLGRKGAQGALRTAGSLQEVAGSASAWRPTDYDIGWQKTAGERFQGVDVWYFGGRTGGQVGAMDGVALLFFEVTRNKRARAGDCRAARERVRTGAGARPGLGRGSTATGLEIGLI</sequence>
<organism evidence="1 2">
    <name type="scientific">Thalassiosira oceanica</name>
    <name type="common">Marine diatom</name>
    <dbReference type="NCBI Taxonomy" id="159749"/>
    <lineage>
        <taxon>Eukaryota</taxon>
        <taxon>Sar</taxon>
        <taxon>Stramenopiles</taxon>
        <taxon>Ochrophyta</taxon>
        <taxon>Bacillariophyta</taxon>
        <taxon>Coscinodiscophyceae</taxon>
        <taxon>Thalassiosirophycidae</taxon>
        <taxon>Thalassiosirales</taxon>
        <taxon>Thalassiosiraceae</taxon>
        <taxon>Thalassiosira</taxon>
    </lineage>
</organism>
<dbReference type="EMBL" id="AGNL01016841">
    <property type="protein sequence ID" value="EJK64810.1"/>
    <property type="molecule type" value="Genomic_DNA"/>
</dbReference>
<name>K0SHJ6_THAOC</name>
<comment type="caution">
    <text evidence="1">The sequence shown here is derived from an EMBL/GenBank/DDBJ whole genome shotgun (WGS) entry which is preliminary data.</text>
</comment>
<evidence type="ECO:0000313" key="1">
    <source>
        <dbReference type="EMBL" id="EJK64810.1"/>
    </source>
</evidence>
<reference evidence="1 2" key="1">
    <citation type="journal article" date="2012" name="Genome Biol.">
        <title>Genome and low-iron response of an oceanic diatom adapted to chronic iron limitation.</title>
        <authorList>
            <person name="Lommer M."/>
            <person name="Specht M."/>
            <person name="Roy A.S."/>
            <person name="Kraemer L."/>
            <person name="Andreson R."/>
            <person name="Gutowska M.A."/>
            <person name="Wolf J."/>
            <person name="Bergner S.V."/>
            <person name="Schilhabel M.B."/>
            <person name="Klostermeier U.C."/>
            <person name="Beiko R.G."/>
            <person name="Rosenstiel P."/>
            <person name="Hippler M."/>
            <person name="Laroche J."/>
        </authorList>
    </citation>
    <scope>NUCLEOTIDE SEQUENCE [LARGE SCALE GENOMIC DNA]</scope>
    <source>
        <strain evidence="1 2">CCMP1005</strain>
    </source>
</reference>
<feature type="non-terminal residue" evidence="1">
    <location>
        <position position="1"/>
    </location>
</feature>
<proteinExistence type="predicted"/>
<keyword evidence="2" id="KW-1185">Reference proteome</keyword>
<gene>
    <name evidence="1" type="ORF">THAOC_14418</name>
</gene>
<dbReference type="Proteomes" id="UP000266841">
    <property type="component" value="Unassembled WGS sequence"/>
</dbReference>